<keyword evidence="4" id="KW-1003">Cell membrane</keyword>
<evidence type="ECO:0000256" key="1">
    <source>
        <dbReference type="ARBA" id="ARBA00000085"/>
    </source>
</evidence>
<feature type="domain" description="Histidine kinase" evidence="18">
    <location>
        <begin position="387"/>
        <end position="603"/>
    </location>
</feature>
<evidence type="ECO:0000256" key="6">
    <source>
        <dbReference type="ARBA" id="ARBA00022553"/>
    </source>
</evidence>
<evidence type="ECO:0000256" key="16">
    <source>
        <dbReference type="ARBA" id="ARBA00073143"/>
    </source>
</evidence>
<dbReference type="InterPro" id="IPR003661">
    <property type="entry name" value="HisK_dim/P_dom"/>
</dbReference>
<dbReference type="AlphaFoldDB" id="A0A1W2CCA4"/>
<sequence>MSEASAIGSVVNAKAAQAFAGMPKRPAGSRRQIDRGFWFVRLVVALTILALAAILVPFAGRWAADDARAFLVRSAVETLNVQAETLNGILDKYRLLPPLLARMGEIEALYATETPTDPHIARQQAELIAGLSGALDVALVQPDGRLIASARGRIADPKGQIAEALKASAQGRLGRESLVLGDGQRAYAFVFALKRGPELLGHIAILVGFENVESTWALSTNPIYLSDTAGRVFLSNRADWRLADASTLPPGGPALSPNGETIPYIDIERHLPLLDWRLHVLADERPAQAAATAGRLIAALALLVVAVGLAVLLRRREQAILRERRDRAIALKLERIVRDRTRALSLANRSLEAEIVERRATENKLRKTQSELVHAAKLAGLGQMAAALGHEFNQPLAAIRTYADNADRFLARERPDMVSKNLGSIAKMTDRMAELSKTLLAFARKPGTSVGQVALGPVMDEAMILVRPRLKKAGMSLSIDPAIRDVEVMGGRVRLSQVFVNLLNNAVDANAGRNEGHIAIRLGGREPQDGEITITVEDDGPGIPPDIARTIFEPFVTTKASGEGIGIGLSIVSNILADFGGAIRLDETRPGCTRFAIFLVRSDRASIAAE</sequence>
<evidence type="ECO:0000256" key="14">
    <source>
        <dbReference type="ARBA" id="ARBA00023136"/>
    </source>
</evidence>
<protein>
    <recommendedName>
        <fullName evidence="16">C4-dicarboxylate transport sensor protein DctB</fullName>
        <ecNumber evidence="3">2.7.13.3</ecNumber>
    </recommendedName>
</protein>
<keyword evidence="11" id="KW-0067">ATP-binding</keyword>
<keyword evidence="10 19" id="KW-0418">Kinase</keyword>
<comment type="catalytic activity">
    <reaction evidence="1">
        <text>ATP + protein L-histidine = ADP + protein N-phospho-L-histidine.</text>
        <dbReference type="EC" id="2.7.13.3"/>
    </reaction>
</comment>
<evidence type="ECO:0000256" key="11">
    <source>
        <dbReference type="ARBA" id="ARBA00022840"/>
    </source>
</evidence>
<dbReference type="Gene3D" id="3.30.565.10">
    <property type="entry name" value="Histidine kinase-like ATPase, C-terminal domain"/>
    <property type="match status" value="1"/>
</dbReference>
<dbReference type="STRING" id="937218.SAMN06297251_10980"/>
<evidence type="ECO:0000256" key="5">
    <source>
        <dbReference type="ARBA" id="ARBA00022519"/>
    </source>
</evidence>
<dbReference type="GO" id="GO:0000155">
    <property type="term" value="F:phosphorelay sensor kinase activity"/>
    <property type="evidence" value="ECO:0007669"/>
    <property type="project" value="InterPro"/>
</dbReference>
<keyword evidence="9" id="KW-0547">Nucleotide-binding</keyword>
<dbReference type="PANTHER" id="PTHR43065">
    <property type="entry name" value="SENSOR HISTIDINE KINASE"/>
    <property type="match status" value="1"/>
</dbReference>
<dbReference type="GO" id="GO:0005886">
    <property type="term" value="C:plasma membrane"/>
    <property type="evidence" value="ECO:0007669"/>
    <property type="project" value="UniProtKB-SubCell"/>
</dbReference>
<evidence type="ECO:0000256" key="8">
    <source>
        <dbReference type="ARBA" id="ARBA00022692"/>
    </source>
</evidence>
<dbReference type="Gene3D" id="3.30.450.20">
    <property type="entry name" value="PAS domain"/>
    <property type="match status" value="1"/>
</dbReference>
<dbReference type="InterPro" id="IPR004358">
    <property type="entry name" value="Sig_transdc_His_kin-like_C"/>
</dbReference>
<keyword evidence="6" id="KW-0597">Phosphoprotein</keyword>
<dbReference type="InterPro" id="IPR005467">
    <property type="entry name" value="His_kinase_dom"/>
</dbReference>
<proteinExistence type="predicted"/>
<dbReference type="InterPro" id="IPR017055">
    <property type="entry name" value="Sig_transdc_His_kinase_DctB"/>
</dbReference>
<dbReference type="SMART" id="SM00388">
    <property type="entry name" value="HisKA"/>
    <property type="match status" value="1"/>
</dbReference>
<evidence type="ECO:0000256" key="15">
    <source>
        <dbReference type="ARBA" id="ARBA00059004"/>
    </source>
</evidence>
<dbReference type="InterPro" id="IPR003594">
    <property type="entry name" value="HATPase_dom"/>
</dbReference>
<keyword evidence="5" id="KW-0997">Cell inner membrane</keyword>
<dbReference type="Pfam" id="PF00512">
    <property type="entry name" value="HisKA"/>
    <property type="match status" value="1"/>
</dbReference>
<dbReference type="Pfam" id="PF02518">
    <property type="entry name" value="HATPase_c"/>
    <property type="match status" value="1"/>
</dbReference>
<feature type="transmembrane region" description="Helical" evidence="17">
    <location>
        <begin position="293"/>
        <end position="313"/>
    </location>
</feature>
<dbReference type="PRINTS" id="PR00344">
    <property type="entry name" value="BCTRLSENSOR"/>
</dbReference>
<dbReference type="PANTHER" id="PTHR43065:SF46">
    <property type="entry name" value="C4-DICARBOXYLATE TRANSPORT SENSOR PROTEIN DCTB"/>
    <property type="match status" value="1"/>
</dbReference>
<keyword evidence="8 17" id="KW-0812">Transmembrane</keyword>
<keyword evidence="7" id="KW-0808">Transferase</keyword>
<evidence type="ECO:0000256" key="10">
    <source>
        <dbReference type="ARBA" id="ARBA00022777"/>
    </source>
</evidence>
<evidence type="ECO:0000256" key="2">
    <source>
        <dbReference type="ARBA" id="ARBA00004429"/>
    </source>
</evidence>
<evidence type="ECO:0000313" key="19">
    <source>
        <dbReference type="EMBL" id="SMC82512.1"/>
    </source>
</evidence>
<dbReference type="InterPro" id="IPR036097">
    <property type="entry name" value="HisK_dim/P_sf"/>
</dbReference>
<dbReference type="PIRSF" id="PIRSF036431">
    <property type="entry name" value="STHK_DctB"/>
    <property type="match status" value="1"/>
</dbReference>
<dbReference type="Gene3D" id="1.10.287.130">
    <property type="match status" value="1"/>
</dbReference>
<evidence type="ECO:0000256" key="13">
    <source>
        <dbReference type="ARBA" id="ARBA00023012"/>
    </source>
</evidence>
<evidence type="ECO:0000256" key="4">
    <source>
        <dbReference type="ARBA" id="ARBA00022475"/>
    </source>
</evidence>
<dbReference type="GO" id="GO:0005524">
    <property type="term" value="F:ATP binding"/>
    <property type="evidence" value="ECO:0007669"/>
    <property type="project" value="UniProtKB-KW"/>
</dbReference>
<dbReference type="EC" id="2.7.13.3" evidence="3"/>
<keyword evidence="13" id="KW-0902">Two-component regulatory system</keyword>
<evidence type="ECO:0000256" key="3">
    <source>
        <dbReference type="ARBA" id="ARBA00012438"/>
    </source>
</evidence>
<name>A0A1W2CCA4_9HYPH</name>
<dbReference type="PROSITE" id="PS50109">
    <property type="entry name" value="HIS_KIN"/>
    <property type="match status" value="1"/>
</dbReference>
<dbReference type="CDD" id="cd00082">
    <property type="entry name" value="HisKA"/>
    <property type="match status" value="1"/>
</dbReference>
<dbReference type="Proteomes" id="UP000192656">
    <property type="component" value="Unassembled WGS sequence"/>
</dbReference>
<keyword evidence="14 17" id="KW-0472">Membrane</keyword>
<dbReference type="SUPFAM" id="SSF55874">
    <property type="entry name" value="ATPase domain of HSP90 chaperone/DNA topoisomerase II/histidine kinase"/>
    <property type="match status" value="1"/>
</dbReference>
<evidence type="ECO:0000256" key="9">
    <source>
        <dbReference type="ARBA" id="ARBA00022741"/>
    </source>
</evidence>
<comment type="subcellular location">
    <subcellularLocation>
        <location evidence="2">Cell inner membrane</location>
        <topology evidence="2">Multi-pass membrane protein</topology>
    </subcellularLocation>
</comment>
<evidence type="ECO:0000259" key="18">
    <source>
        <dbReference type="PROSITE" id="PS50109"/>
    </source>
</evidence>
<evidence type="ECO:0000256" key="7">
    <source>
        <dbReference type="ARBA" id="ARBA00022679"/>
    </source>
</evidence>
<evidence type="ECO:0000256" key="12">
    <source>
        <dbReference type="ARBA" id="ARBA00022989"/>
    </source>
</evidence>
<comment type="function">
    <text evidence="15">Member of the two-component regulatory system DctB/DctD involved in the transport of C4-dicarboxylates. DctB functions as a membrane-associated protein kinase that phosphorylates DctD in response to environmental signals.</text>
</comment>
<keyword evidence="20" id="KW-1185">Reference proteome</keyword>
<dbReference type="CDD" id="cd00075">
    <property type="entry name" value="HATPase"/>
    <property type="match status" value="1"/>
</dbReference>
<keyword evidence="12 17" id="KW-1133">Transmembrane helix</keyword>
<organism evidence="19 20">
    <name type="scientific">Fulvimarina manganoxydans</name>
    <dbReference type="NCBI Taxonomy" id="937218"/>
    <lineage>
        <taxon>Bacteria</taxon>
        <taxon>Pseudomonadati</taxon>
        <taxon>Pseudomonadota</taxon>
        <taxon>Alphaproteobacteria</taxon>
        <taxon>Hyphomicrobiales</taxon>
        <taxon>Aurantimonadaceae</taxon>
        <taxon>Fulvimarina</taxon>
    </lineage>
</organism>
<reference evidence="19 20" key="1">
    <citation type="submission" date="2017-04" db="EMBL/GenBank/DDBJ databases">
        <authorList>
            <person name="Afonso C.L."/>
            <person name="Miller P.J."/>
            <person name="Scott M.A."/>
            <person name="Spackman E."/>
            <person name="Goraichik I."/>
            <person name="Dimitrov K.M."/>
            <person name="Suarez D.L."/>
            <person name="Swayne D.E."/>
        </authorList>
    </citation>
    <scope>NUCLEOTIDE SEQUENCE [LARGE SCALE GENOMIC DNA]</scope>
    <source>
        <strain evidence="19 20">CGMCC 1.10972</strain>
    </source>
</reference>
<dbReference type="FunFam" id="1.10.287.130:FF:000049">
    <property type="entry name" value="C4-dicarboxylate transport sensor protein DctB"/>
    <property type="match status" value="1"/>
</dbReference>
<gene>
    <name evidence="19" type="ORF">SAMN06297251_10980</name>
</gene>
<evidence type="ECO:0000256" key="17">
    <source>
        <dbReference type="SAM" id="Phobius"/>
    </source>
</evidence>
<dbReference type="EMBL" id="FWXR01000009">
    <property type="protein sequence ID" value="SMC82512.1"/>
    <property type="molecule type" value="Genomic_DNA"/>
</dbReference>
<feature type="transmembrane region" description="Helical" evidence="17">
    <location>
        <begin position="38"/>
        <end position="60"/>
    </location>
</feature>
<evidence type="ECO:0000313" key="20">
    <source>
        <dbReference type="Proteomes" id="UP000192656"/>
    </source>
</evidence>
<dbReference type="SMART" id="SM00387">
    <property type="entry name" value="HATPase_c"/>
    <property type="match status" value="1"/>
</dbReference>
<accession>A0A1W2CCA4</accession>
<dbReference type="SUPFAM" id="SSF47384">
    <property type="entry name" value="Homodimeric domain of signal transducing histidine kinase"/>
    <property type="match status" value="1"/>
</dbReference>
<dbReference type="InterPro" id="IPR036890">
    <property type="entry name" value="HATPase_C_sf"/>
</dbReference>